<feature type="domain" description="AAA+ ATPase" evidence="6">
    <location>
        <begin position="329"/>
        <end position="471"/>
    </location>
</feature>
<gene>
    <name evidence="7" type="primary">eccA1_3</name>
    <name evidence="7" type="ORF">NCTC1542_06777</name>
</gene>
<dbReference type="Pfam" id="PF21545">
    <property type="entry name" value="T7SS_EccA1_N"/>
    <property type="match status" value="1"/>
</dbReference>
<dbReference type="SMART" id="SM00382">
    <property type="entry name" value="AAA"/>
    <property type="match status" value="1"/>
</dbReference>
<keyword evidence="3" id="KW-0963">Cytoplasm</keyword>
<protein>
    <submittedName>
        <fullName evidence="7">ATPase central domain-containing protein</fullName>
    </submittedName>
</protein>
<dbReference type="InterPro" id="IPR003593">
    <property type="entry name" value="AAA+_ATPase"/>
</dbReference>
<dbReference type="PANTHER" id="PTHR43392:SF2">
    <property type="entry name" value="AAA-TYPE ATPASE FAMILY PROTEIN _ ANKYRIN REPEAT FAMILY PROTEIN"/>
    <property type="match status" value="1"/>
</dbReference>
<evidence type="ECO:0000259" key="6">
    <source>
        <dbReference type="SMART" id="SM00382"/>
    </source>
</evidence>
<comment type="similarity">
    <text evidence="2">Belongs to the CbxX/CfxQ family.</text>
</comment>
<dbReference type="AlphaFoldDB" id="A0A378WEY2"/>
<dbReference type="FunFam" id="3.40.50.300:FF:000216">
    <property type="entry name" value="Type VII secretion ATPase EccA"/>
    <property type="match status" value="1"/>
</dbReference>
<evidence type="ECO:0000256" key="3">
    <source>
        <dbReference type="ARBA" id="ARBA00022490"/>
    </source>
</evidence>
<dbReference type="Pfam" id="PF17866">
    <property type="entry name" value="AAA_lid_6"/>
    <property type="match status" value="1"/>
</dbReference>
<dbReference type="InterPro" id="IPR003959">
    <property type="entry name" value="ATPase_AAA_core"/>
</dbReference>
<proteinExistence type="inferred from homology"/>
<evidence type="ECO:0000256" key="2">
    <source>
        <dbReference type="ARBA" id="ARBA00010378"/>
    </source>
</evidence>
<dbReference type="InterPro" id="IPR011990">
    <property type="entry name" value="TPR-like_helical_dom_sf"/>
</dbReference>
<reference evidence="7 8" key="1">
    <citation type="submission" date="2018-06" db="EMBL/GenBank/DDBJ databases">
        <authorList>
            <consortium name="Pathogen Informatics"/>
            <person name="Doyle S."/>
        </authorList>
    </citation>
    <scope>NUCLEOTIDE SEQUENCE [LARGE SCALE GENOMIC DNA]</scope>
    <source>
        <strain evidence="7 8">NCTC1542</strain>
    </source>
</reference>
<comment type="subcellular location">
    <subcellularLocation>
        <location evidence="1">Cytoplasm</location>
    </subcellularLocation>
</comment>
<evidence type="ECO:0000313" key="8">
    <source>
        <dbReference type="Proteomes" id="UP000255389"/>
    </source>
</evidence>
<dbReference type="InterPro" id="IPR050773">
    <property type="entry name" value="CbxX/CfxQ_RuBisCO_ESX"/>
</dbReference>
<dbReference type="Gene3D" id="1.25.40.10">
    <property type="entry name" value="Tetratricopeptide repeat domain"/>
    <property type="match status" value="1"/>
</dbReference>
<dbReference type="NCBIfam" id="TIGR03922">
    <property type="entry name" value="T7SS_EccA"/>
    <property type="match status" value="1"/>
</dbReference>
<evidence type="ECO:0000313" key="7">
    <source>
        <dbReference type="EMBL" id="SUA31423.1"/>
    </source>
</evidence>
<dbReference type="InterPro" id="IPR000641">
    <property type="entry name" value="CbxX/CfxQ"/>
</dbReference>
<dbReference type="Pfam" id="PF00004">
    <property type="entry name" value="AAA"/>
    <property type="match status" value="1"/>
</dbReference>
<dbReference type="PRINTS" id="PR00819">
    <property type="entry name" value="CBXCFQXSUPER"/>
</dbReference>
<dbReference type="InterPro" id="IPR027417">
    <property type="entry name" value="P-loop_NTPase"/>
</dbReference>
<dbReference type="GO" id="GO:0005737">
    <property type="term" value="C:cytoplasm"/>
    <property type="evidence" value="ECO:0007669"/>
    <property type="project" value="UniProtKB-SubCell"/>
</dbReference>
<dbReference type="GO" id="GO:0005524">
    <property type="term" value="F:ATP binding"/>
    <property type="evidence" value="ECO:0007669"/>
    <property type="project" value="UniProtKB-KW"/>
</dbReference>
<dbReference type="PANTHER" id="PTHR43392">
    <property type="entry name" value="AAA-TYPE ATPASE FAMILY PROTEIN / ANKYRIN REPEAT FAMILY PROTEIN"/>
    <property type="match status" value="1"/>
</dbReference>
<name>A0A378WEY2_MYCFO</name>
<sequence length="579" mass="63059">MTANISDLDYLASAYAAAAGAENPQHALEQFAAITNADESACDAWIGRISRGDYDRTTLFRAWYSRRNFGVLADAADLSVVSLQAWVPIGGEFANLSAPVISPAVLSAGYALSEAINAKAYDEALEVLAENQPSDLTAWVRAVIYATGTRWDKVIEALNEHAWREPIYAQCAEVLHGAAATHLGLFAEAERRLINALQAEHSKIPCAQHGAWYLAMVYRATGREEEAMAKLEWLHANFPSPKVEAARKDPTVRLPVTTRERIAERSNPWQDEAQEGGGPIIRKELLADATAQLQRQIGLEGVKEQIADYRASVQMAAVRAAKGLKAKQGSRHMIFSGPPGTGKTTIAHIVALNLAGLGVIPEPKVVVANGRADLCAEYEGQSATKTSRLVDRALDGVLFIDEFYTVVQDRDGRADPFGKEAVDTLLARMENERHRLVVIIAGYPTDIDRALETNDGLPSRFSVRIEFDSYTPEEIVQIAEVIADDNDSLLTQEARAELLTAAGHLASQPINGKPGLDLAGNGRYARQIVEAAERARDRRQAEVLDPEDLTIEELQVITGEDMKAAVRSVHARLLGSASR</sequence>
<dbReference type="Proteomes" id="UP000255389">
    <property type="component" value="Unassembled WGS sequence"/>
</dbReference>
<dbReference type="SUPFAM" id="SSF52540">
    <property type="entry name" value="P-loop containing nucleoside triphosphate hydrolases"/>
    <property type="match status" value="1"/>
</dbReference>
<accession>A0A378WEY2</accession>
<dbReference type="InterPro" id="IPR049078">
    <property type="entry name" value="T7SS_EccA1-like_N"/>
</dbReference>
<dbReference type="InterPro" id="IPR041627">
    <property type="entry name" value="AAA_lid_6"/>
</dbReference>
<evidence type="ECO:0000256" key="4">
    <source>
        <dbReference type="ARBA" id="ARBA00022741"/>
    </source>
</evidence>
<keyword evidence="4" id="KW-0547">Nucleotide-binding</keyword>
<dbReference type="Gene3D" id="3.40.50.300">
    <property type="entry name" value="P-loop containing nucleotide triphosphate hydrolases"/>
    <property type="match status" value="1"/>
</dbReference>
<dbReference type="GO" id="GO:0016887">
    <property type="term" value="F:ATP hydrolysis activity"/>
    <property type="evidence" value="ECO:0007669"/>
    <property type="project" value="InterPro"/>
</dbReference>
<dbReference type="Gene3D" id="1.10.8.60">
    <property type="match status" value="1"/>
</dbReference>
<dbReference type="InterPro" id="IPR023835">
    <property type="entry name" value="T7SS_EccA"/>
</dbReference>
<keyword evidence="5" id="KW-0067">ATP-binding</keyword>
<evidence type="ECO:0000256" key="5">
    <source>
        <dbReference type="ARBA" id="ARBA00022840"/>
    </source>
</evidence>
<dbReference type="EMBL" id="UGQY01000006">
    <property type="protein sequence ID" value="SUA31423.1"/>
    <property type="molecule type" value="Genomic_DNA"/>
</dbReference>
<evidence type="ECO:0000256" key="1">
    <source>
        <dbReference type="ARBA" id="ARBA00004496"/>
    </source>
</evidence>
<organism evidence="7 8">
    <name type="scientific">Mycolicibacterium fortuitum</name>
    <name type="common">Mycobacterium fortuitum</name>
    <dbReference type="NCBI Taxonomy" id="1766"/>
    <lineage>
        <taxon>Bacteria</taxon>
        <taxon>Bacillati</taxon>
        <taxon>Actinomycetota</taxon>
        <taxon>Actinomycetes</taxon>
        <taxon>Mycobacteriales</taxon>
        <taxon>Mycobacteriaceae</taxon>
        <taxon>Mycolicibacterium</taxon>
    </lineage>
</organism>